<feature type="transmembrane region" description="Helical" evidence="6">
    <location>
        <begin position="165"/>
        <end position="183"/>
    </location>
</feature>
<feature type="transmembrane region" description="Helical" evidence="6">
    <location>
        <begin position="542"/>
        <end position="566"/>
    </location>
</feature>
<feature type="transmembrane region" description="Helical" evidence="6">
    <location>
        <begin position="578"/>
        <end position="598"/>
    </location>
</feature>
<comment type="caution">
    <text evidence="8">The sequence shown here is derived from an EMBL/GenBank/DDBJ whole genome shotgun (WGS) entry which is preliminary data.</text>
</comment>
<feature type="transmembrane region" description="Helical" evidence="6">
    <location>
        <begin position="478"/>
        <end position="498"/>
    </location>
</feature>
<proteinExistence type="predicted"/>
<evidence type="ECO:0000256" key="6">
    <source>
        <dbReference type="SAM" id="Phobius"/>
    </source>
</evidence>
<dbReference type="CDD" id="cd06174">
    <property type="entry name" value="MFS"/>
    <property type="match status" value="1"/>
</dbReference>
<dbReference type="Proteomes" id="UP001231518">
    <property type="component" value="Chromosome 9"/>
</dbReference>
<feature type="transmembrane region" description="Helical" evidence="6">
    <location>
        <begin position="439"/>
        <end position="458"/>
    </location>
</feature>
<comment type="subcellular location">
    <subcellularLocation>
        <location evidence="1">Membrane</location>
        <topology evidence="1">Multi-pass membrane protein</topology>
    </subcellularLocation>
</comment>
<keyword evidence="4 6" id="KW-0472">Membrane</keyword>
<dbReference type="EMBL" id="JARGEI010000006">
    <property type="protein sequence ID" value="KAJ8730226.1"/>
    <property type="molecule type" value="Genomic_DNA"/>
</dbReference>
<protein>
    <recommendedName>
        <fullName evidence="7">Major facilitator superfamily (MFS) profile domain-containing protein</fullName>
    </recommendedName>
</protein>
<evidence type="ECO:0000256" key="3">
    <source>
        <dbReference type="ARBA" id="ARBA00022989"/>
    </source>
</evidence>
<evidence type="ECO:0000313" key="8">
    <source>
        <dbReference type="EMBL" id="KAJ8730226.1"/>
    </source>
</evidence>
<feature type="transmembrane region" description="Helical" evidence="6">
    <location>
        <begin position="287"/>
        <end position="314"/>
    </location>
</feature>
<dbReference type="Pfam" id="PF00083">
    <property type="entry name" value="Sugar_tr"/>
    <property type="match status" value="3"/>
</dbReference>
<evidence type="ECO:0000256" key="4">
    <source>
        <dbReference type="ARBA" id="ARBA00023136"/>
    </source>
</evidence>
<sequence length="675" mass="74920">MVPNNKMQYLAASAVSIATMTTSTAAFWSAPILPKFHNNETSISLTSSEISWVVAIMAPGMATGSLVPSFISDKFGRRFTLLTSAIPFIIGTMFVLWATEARALYIGRFLWGIGFGMITTVSSVYLSEIADKEIRGTLTAITRFMANFGALLVLSIGSYVSYQVLSYFMIVLPICYFLACLRIPESPYYLLKEGKVDSAREALLRLSGNKNEKMVEEKLSLMRSDVRREMLRSSSAKELFTGKQYRRAVIISAGLRFTQMLAGTLPIEQYIGRIVQQSNCGLQVSTALLIFGAVRFVIVSIATMTTSTAAFWSAPILPKFHNNETSISLTSSEISWVVAIMAPGMVAGSLVPSFISDRFGRRFTLLTSAVPFIIGTVFVLWATEAWAMYIGRFLWGIGFGMITTMVEERLSLMRSDVRREMLRSSSAKELFTGKQYRKAVIISAGLRFTQMFAGTLPIQQYIGRIIQQSNCGLQVSTALLIFGAVRFVIGLISPIIVDKMGRRPLLIYSYMGSFVMLTIVGAYFFLQKVIGIDDESSNPFRFVVFIGIICSIIISGIGYDTLIFIIPSEIFPMNVRSVASTTLNVFTALLSFVAVKGYQGMEDWTGLYGVFWFYASMALSGAIFTHFVVLETKGKSLREIQIELQGNIYDDTDEQLKKDATNDDVKENSELKQLT</sequence>
<keyword evidence="2 6" id="KW-0812">Transmembrane</keyword>
<dbReference type="InterPro" id="IPR005829">
    <property type="entry name" value="Sugar_transporter_CS"/>
</dbReference>
<evidence type="ECO:0000256" key="2">
    <source>
        <dbReference type="ARBA" id="ARBA00022692"/>
    </source>
</evidence>
<dbReference type="PANTHER" id="PTHR48021:SF1">
    <property type="entry name" value="GH07001P-RELATED"/>
    <property type="match status" value="1"/>
</dbReference>
<dbReference type="PRINTS" id="PR00171">
    <property type="entry name" value="SUGRTRNSPORT"/>
</dbReference>
<dbReference type="InterPro" id="IPR050549">
    <property type="entry name" value="MFS_Trehalose_Transporter"/>
</dbReference>
<dbReference type="SUPFAM" id="SSF103473">
    <property type="entry name" value="MFS general substrate transporter"/>
    <property type="match status" value="2"/>
</dbReference>
<dbReference type="AlphaFoldDB" id="A0AAD7YV50"/>
<reference evidence="8" key="1">
    <citation type="submission" date="2023-03" db="EMBL/GenBank/DDBJ databases">
        <title>Chromosome-level genomes of two armyworms, Mythimna separata and Mythimna loreyi, provide insights into the biosynthesis and reception of sex pheromones.</title>
        <authorList>
            <person name="Zhao H."/>
        </authorList>
    </citation>
    <scope>NUCLEOTIDE SEQUENCE</scope>
    <source>
        <strain evidence="8">BeijingLab</strain>
        <tissue evidence="8">Pupa</tissue>
    </source>
</reference>
<accession>A0AAD7YV50</accession>
<feature type="transmembrane region" description="Helical" evidence="6">
    <location>
        <begin position="610"/>
        <end position="630"/>
    </location>
</feature>
<gene>
    <name evidence="8" type="ORF">PYW07_017264</name>
</gene>
<feature type="transmembrane region" description="Helical" evidence="6">
    <location>
        <begin position="50"/>
        <end position="67"/>
    </location>
</feature>
<evidence type="ECO:0000259" key="7">
    <source>
        <dbReference type="PROSITE" id="PS50850"/>
    </source>
</evidence>
<dbReference type="InterPro" id="IPR003663">
    <property type="entry name" value="Sugar/inositol_transpt"/>
</dbReference>
<feature type="transmembrane region" description="Helical" evidence="6">
    <location>
        <begin position="363"/>
        <end position="383"/>
    </location>
</feature>
<keyword evidence="9" id="KW-1185">Reference proteome</keyword>
<organism evidence="8 9">
    <name type="scientific">Mythimna separata</name>
    <name type="common">Oriental armyworm</name>
    <name type="synonym">Pseudaletia separata</name>
    <dbReference type="NCBI Taxonomy" id="271217"/>
    <lineage>
        <taxon>Eukaryota</taxon>
        <taxon>Metazoa</taxon>
        <taxon>Ecdysozoa</taxon>
        <taxon>Arthropoda</taxon>
        <taxon>Hexapoda</taxon>
        <taxon>Insecta</taxon>
        <taxon>Pterygota</taxon>
        <taxon>Neoptera</taxon>
        <taxon>Endopterygota</taxon>
        <taxon>Lepidoptera</taxon>
        <taxon>Glossata</taxon>
        <taxon>Ditrysia</taxon>
        <taxon>Noctuoidea</taxon>
        <taxon>Noctuidae</taxon>
        <taxon>Noctuinae</taxon>
        <taxon>Hadenini</taxon>
        <taxon>Mythimna</taxon>
    </lineage>
</organism>
<dbReference type="GO" id="GO:0022857">
    <property type="term" value="F:transmembrane transporter activity"/>
    <property type="evidence" value="ECO:0007669"/>
    <property type="project" value="InterPro"/>
</dbReference>
<evidence type="ECO:0000256" key="1">
    <source>
        <dbReference type="ARBA" id="ARBA00004141"/>
    </source>
</evidence>
<feature type="domain" description="Major facilitator superfamily (MFS) profile" evidence="7">
    <location>
        <begin position="7"/>
        <end position="633"/>
    </location>
</feature>
<feature type="transmembrane region" description="Helical" evidence="6">
    <location>
        <begin position="79"/>
        <end position="99"/>
    </location>
</feature>
<dbReference type="InterPro" id="IPR020846">
    <property type="entry name" value="MFS_dom"/>
</dbReference>
<evidence type="ECO:0000256" key="5">
    <source>
        <dbReference type="ARBA" id="ARBA00023180"/>
    </source>
</evidence>
<dbReference type="PROSITE" id="PS00217">
    <property type="entry name" value="SUGAR_TRANSPORT_2"/>
    <property type="match status" value="1"/>
</dbReference>
<dbReference type="Gene3D" id="1.20.1250.20">
    <property type="entry name" value="MFS general substrate transporter like domains"/>
    <property type="match status" value="3"/>
</dbReference>
<dbReference type="PANTHER" id="PTHR48021">
    <property type="match status" value="1"/>
</dbReference>
<feature type="transmembrane region" description="Helical" evidence="6">
    <location>
        <begin position="334"/>
        <end position="351"/>
    </location>
</feature>
<feature type="transmembrane region" description="Helical" evidence="6">
    <location>
        <begin position="505"/>
        <end position="526"/>
    </location>
</feature>
<feature type="transmembrane region" description="Helical" evidence="6">
    <location>
        <begin position="138"/>
        <end position="159"/>
    </location>
</feature>
<dbReference type="InterPro" id="IPR036259">
    <property type="entry name" value="MFS_trans_sf"/>
</dbReference>
<dbReference type="PROSITE" id="PS50850">
    <property type="entry name" value="MFS"/>
    <property type="match status" value="1"/>
</dbReference>
<keyword evidence="3 6" id="KW-1133">Transmembrane helix</keyword>
<dbReference type="GO" id="GO:0016020">
    <property type="term" value="C:membrane"/>
    <property type="evidence" value="ECO:0007669"/>
    <property type="project" value="UniProtKB-SubCell"/>
</dbReference>
<name>A0AAD7YV50_MYTSE</name>
<feature type="transmembrane region" description="Helical" evidence="6">
    <location>
        <begin position="389"/>
        <end position="406"/>
    </location>
</feature>
<feature type="transmembrane region" description="Helical" evidence="6">
    <location>
        <begin position="105"/>
        <end position="126"/>
    </location>
</feature>
<keyword evidence="5" id="KW-0325">Glycoprotein</keyword>
<evidence type="ECO:0000313" key="9">
    <source>
        <dbReference type="Proteomes" id="UP001231518"/>
    </source>
</evidence>
<dbReference type="InterPro" id="IPR005828">
    <property type="entry name" value="MFS_sugar_transport-like"/>
</dbReference>